<organism evidence="4 5">
    <name type="scientific">Streptomyces chisholmiae</name>
    <dbReference type="NCBI Taxonomy" id="3075540"/>
    <lineage>
        <taxon>Bacteria</taxon>
        <taxon>Bacillati</taxon>
        <taxon>Actinomycetota</taxon>
        <taxon>Actinomycetes</taxon>
        <taxon>Kitasatosporales</taxon>
        <taxon>Streptomycetaceae</taxon>
        <taxon>Streptomyces</taxon>
    </lineage>
</organism>
<dbReference type="Pfam" id="PF07228">
    <property type="entry name" value="SpoIIE"/>
    <property type="match status" value="1"/>
</dbReference>
<reference evidence="5" key="1">
    <citation type="submission" date="2023-07" db="EMBL/GenBank/DDBJ databases">
        <title>30 novel species of actinomycetes from the DSMZ collection.</title>
        <authorList>
            <person name="Nouioui I."/>
        </authorList>
    </citation>
    <scope>NUCLEOTIDE SEQUENCE [LARGE SCALE GENOMIC DNA]</scope>
    <source>
        <strain evidence="5">DSM 44915</strain>
    </source>
</reference>
<dbReference type="Pfam" id="PF08447">
    <property type="entry name" value="PAS_3"/>
    <property type="match status" value="1"/>
</dbReference>
<comment type="caution">
    <text evidence="4">The sequence shown here is derived from an EMBL/GenBank/DDBJ whole genome shotgun (WGS) entry which is preliminary data.</text>
</comment>
<dbReference type="InterPro" id="IPR000700">
    <property type="entry name" value="PAS-assoc_C"/>
</dbReference>
<dbReference type="InterPro" id="IPR013655">
    <property type="entry name" value="PAS_fold_3"/>
</dbReference>
<dbReference type="RefSeq" id="WP_311668873.1">
    <property type="nucleotide sequence ID" value="NZ_JAVREO010000013.1"/>
</dbReference>
<name>A0ABU2JVJ7_9ACTN</name>
<protein>
    <submittedName>
        <fullName evidence="4">SpoIIE family protein phosphatase</fullName>
    </submittedName>
</protein>
<dbReference type="SMART" id="SM00086">
    <property type="entry name" value="PAC"/>
    <property type="match status" value="1"/>
</dbReference>
<dbReference type="InterPro" id="IPR000014">
    <property type="entry name" value="PAS"/>
</dbReference>
<dbReference type="PANTHER" id="PTHR43156:SF2">
    <property type="entry name" value="STAGE II SPORULATION PROTEIN E"/>
    <property type="match status" value="1"/>
</dbReference>
<dbReference type="EMBL" id="JAVREO010000013">
    <property type="protein sequence ID" value="MDT0268779.1"/>
    <property type="molecule type" value="Genomic_DNA"/>
</dbReference>
<accession>A0ABU2JVJ7</accession>
<dbReference type="InterPro" id="IPR001932">
    <property type="entry name" value="PPM-type_phosphatase-like_dom"/>
</dbReference>
<evidence type="ECO:0000313" key="5">
    <source>
        <dbReference type="Proteomes" id="UP001183410"/>
    </source>
</evidence>
<dbReference type="CDD" id="cd00130">
    <property type="entry name" value="PAS"/>
    <property type="match status" value="1"/>
</dbReference>
<keyword evidence="5" id="KW-1185">Reference proteome</keyword>
<dbReference type="SUPFAM" id="SSF81606">
    <property type="entry name" value="PP2C-like"/>
    <property type="match status" value="1"/>
</dbReference>
<feature type="domain" description="PAC" evidence="3">
    <location>
        <begin position="150"/>
        <end position="202"/>
    </location>
</feature>
<gene>
    <name evidence="4" type="ORF">RM844_21050</name>
</gene>
<feature type="region of interest" description="Disordered" evidence="2">
    <location>
        <begin position="1"/>
        <end position="22"/>
    </location>
</feature>
<dbReference type="PANTHER" id="PTHR43156">
    <property type="entry name" value="STAGE II SPORULATION PROTEIN E-RELATED"/>
    <property type="match status" value="1"/>
</dbReference>
<dbReference type="InterPro" id="IPR035965">
    <property type="entry name" value="PAS-like_dom_sf"/>
</dbReference>
<proteinExistence type="predicted"/>
<dbReference type="Gene3D" id="3.60.40.10">
    <property type="entry name" value="PPM-type phosphatase domain"/>
    <property type="match status" value="1"/>
</dbReference>
<feature type="region of interest" description="Disordered" evidence="2">
    <location>
        <begin position="196"/>
        <end position="215"/>
    </location>
</feature>
<dbReference type="InterPro" id="IPR001610">
    <property type="entry name" value="PAC"/>
</dbReference>
<dbReference type="SMART" id="SM00331">
    <property type="entry name" value="PP2C_SIG"/>
    <property type="match status" value="1"/>
</dbReference>
<dbReference type="InterPro" id="IPR036457">
    <property type="entry name" value="PPM-type-like_dom_sf"/>
</dbReference>
<dbReference type="PROSITE" id="PS50113">
    <property type="entry name" value="PAC"/>
    <property type="match status" value="1"/>
</dbReference>
<dbReference type="Proteomes" id="UP001183410">
    <property type="component" value="Unassembled WGS sequence"/>
</dbReference>
<dbReference type="Gene3D" id="3.30.450.20">
    <property type="entry name" value="PAS domain"/>
    <property type="match status" value="1"/>
</dbReference>
<dbReference type="Gene3D" id="2.10.70.100">
    <property type="match status" value="1"/>
</dbReference>
<dbReference type="SUPFAM" id="SSF55785">
    <property type="entry name" value="PYP-like sensor domain (PAS domain)"/>
    <property type="match status" value="1"/>
</dbReference>
<keyword evidence="1" id="KW-0378">Hydrolase</keyword>
<dbReference type="InterPro" id="IPR052016">
    <property type="entry name" value="Bact_Sigma-Reg"/>
</dbReference>
<evidence type="ECO:0000313" key="4">
    <source>
        <dbReference type="EMBL" id="MDT0268779.1"/>
    </source>
</evidence>
<evidence type="ECO:0000256" key="1">
    <source>
        <dbReference type="ARBA" id="ARBA00022801"/>
    </source>
</evidence>
<evidence type="ECO:0000259" key="3">
    <source>
        <dbReference type="PROSITE" id="PS50113"/>
    </source>
</evidence>
<evidence type="ECO:0000256" key="2">
    <source>
        <dbReference type="SAM" id="MobiDB-lite"/>
    </source>
</evidence>
<sequence length="461" mass="48340">MLSSQNPKPTLDDVPAGPTLDELIDRARRLRDDLDAARRADSRDTAGEPVRRAAWELVGSWLDDVGEQLHELRAAPRPPAPAAPTPRVGSAEWNLLTDGVVWSDELFAIFGRPVREGPLTLDQLPSFLPAEDQPALTAAVTGCLVDGRPMDCEFRITRPDGSLHTVRMAGEPVLDDEGGTVAMWAMIRDVGEVAHPVPSQRRPEAAEVLPDPGEEAAGGREIERALTAAAHAPAVAATPAAPGVLELAARYLPAGHGAPMTGKWSDCLELPEGGALLSVGDLAGRGPAAVAGTATALGAIRGIALAGQPPAALLGHLNQLLDRGPHPVLASVLCCRYEPRDGRLTWAQAGHPAPLLCRGGTGWALPRPTGTLLGAVSDAAYAERTDRLQPGDVLVLHTDGLFSDIPARGVTGHAGDQRLLKLAGRLSAAGSAAECLRLIADERVEQDLTDDACVLVARVTR</sequence>